<feature type="region of interest" description="Disordered" evidence="2">
    <location>
        <begin position="59"/>
        <end position="83"/>
    </location>
</feature>
<evidence type="ECO:0000256" key="2">
    <source>
        <dbReference type="SAM" id="MobiDB-lite"/>
    </source>
</evidence>
<dbReference type="Gene3D" id="2.20.230.10">
    <property type="entry name" value="Resuscitation-promoting factor rpfb"/>
    <property type="match status" value="1"/>
</dbReference>
<dbReference type="Pfam" id="PF03990">
    <property type="entry name" value="DUF348"/>
    <property type="match status" value="3"/>
</dbReference>
<keyword evidence="5" id="KW-1185">Reference proteome</keyword>
<reference evidence="4 5" key="1">
    <citation type="submission" date="2023-03" db="EMBL/GenBank/DDBJ databases">
        <title>Isolation and description of six Streptomyces strains from soil environments, able to metabolize different microbial glucans.</title>
        <authorList>
            <person name="Widen T."/>
            <person name="Larsbrink J."/>
        </authorList>
    </citation>
    <scope>NUCLEOTIDE SEQUENCE [LARGE SCALE GENOMIC DNA]</scope>
    <source>
        <strain evidence="4 5">Alt2</strain>
    </source>
</reference>
<evidence type="ECO:0000313" key="5">
    <source>
        <dbReference type="Proteomes" id="UP001235744"/>
    </source>
</evidence>
<feature type="region of interest" description="Disordered" evidence="2">
    <location>
        <begin position="96"/>
        <end position="116"/>
    </location>
</feature>
<dbReference type="InterPro" id="IPR011098">
    <property type="entry name" value="G5_dom"/>
</dbReference>
<dbReference type="PROSITE" id="PS51109">
    <property type="entry name" value="G5"/>
    <property type="match status" value="1"/>
</dbReference>
<dbReference type="InterPro" id="IPR007137">
    <property type="entry name" value="DUF348"/>
</dbReference>
<organism evidence="4 5">
    <name type="scientific">Streptomyces poriferorum</name>
    <dbReference type="NCBI Taxonomy" id="2798799"/>
    <lineage>
        <taxon>Bacteria</taxon>
        <taxon>Bacillati</taxon>
        <taxon>Actinomycetota</taxon>
        <taxon>Actinomycetes</taxon>
        <taxon>Kitasatosporales</taxon>
        <taxon>Streptomycetaceae</taxon>
        <taxon>Streptomyces</taxon>
    </lineage>
</organism>
<gene>
    <name evidence="4" type="ORF">P8A19_24995</name>
</gene>
<dbReference type="Proteomes" id="UP001235744">
    <property type="component" value="Chromosome"/>
</dbReference>
<dbReference type="Pfam" id="PF07501">
    <property type="entry name" value="G5"/>
    <property type="match status" value="1"/>
</dbReference>
<dbReference type="RefSeq" id="WP_306070379.1">
    <property type="nucleotide sequence ID" value="NZ_CP120988.1"/>
</dbReference>
<dbReference type="PANTHER" id="PTHR39160">
    <property type="entry name" value="CELL WALL-BINDING PROTEIN YOCH"/>
    <property type="match status" value="1"/>
</dbReference>
<evidence type="ECO:0000313" key="4">
    <source>
        <dbReference type="EMBL" id="WLQ58484.1"/>
    </source>
</evidence>
<dbReference type="SMART" id="SM01208">
    <property type="entry name" value="G5"/>
    <property type="match status" value="1"/>
</dbReference>
<feature type="domain" description="G5" evidence="3">
    <location>
        <begin position="313"/>
        <end position="393"/>
    </location>
</feature>
<sequence length="400" mass="41702">MSNSQGSHRAARGRGRTSPAGTRGPATVVVPGPSPVPPHEQLTLAAWPRRTPTIVDMPTGRTATATGAPGRTAQAAGGPHAPDRTAQAATVTALTVPAPGGRSGARRGARRRRAAVRPEQLRRLVPQALVVAFLAGGTTAFVTEDKAVTLDIDGQPRTLHTFADDVGELLAEQGVDTDDGTAVSPAPGTRLGDGDVITVGGPRPVTLTLDGVRRRVWTSEPTVGAALRRLGVRADGAYLSVSRAAPIGRTGLTLEVRTERTVTVMADGREHTVRTNAATVREAVARAGVVLHGEDTTSVAPESFPREGQTVSVLRIATTRVVREELLPYAVERSGDGTLAAGTERVVREGRDGSRRVMYALRTVNGVRQKPRVLAAEVVREPVSQVVKAGTGPRTAGTGG</sequence>
<proteinExistence type="predicted"/>
<dbReference type="EMBL" id="CP120988">
    <property type="protein sequence ID" value="WLQ58484.1"/>
    <property type="molecule type" value="Genomic_DNA"/>
</dbReference>
<dbReference type="PANTHER" id="PTHR39160:SF4">
    <property type="entry name" value="RESUSCITATION-PROMOTING FACTOR RPFB"/>
    <property type="match status" value="1"/>
</dbReference>
<feature type="compositionally biased region" description="Basic residues" evidence="2">
    <location>
        <begin position="104"/>
        <end position="115"/>
    </location>
</feature>
<evidence type="ECO:0000256" key="1">
    <source>
        <dbReference type="ARBA" id="ARBA00022729"/>
    </source>
</evidence>
<feature type="region of interest" description="Disordered" evidence="2">
    <location>
        <begin position="1"/>
        <end position="41"/>
    </location>
</feature>
<protein>
    <submittedName>
        <fullName evidence="4">Ubiquitin-like domain-containing protein</fullName>
    </submittedName>
</protein>
<accession>A0ABY9IW96</accession>
<keyword evidence="1" id="KW-0732">Signal</keyword>
<name>A0ABY9IW96_9ACTN</name>
<evidence type="ECO:0000259" key="3">
    <source>
        <dbReference type="PROSITE" id="PS51109"/>
    </source>
</evidence>
<dbReference type="InterPro" id="IPR051933">
    <property type="entry name" value="Resuscitation_pf_RpfB"/>
</dbReference>